<sequence>MLVRTHISLSEHYGHKNKTGFSPADSVSVINENNEIVDRINGKGNPEAANLLKSEVPDELDRVDAVIIKTAVNSNTVDSSELIRLTNAALDDAGLAIEPTDSALHRGETDVPSSVIILKKLNDFFELSRTEGAKFEELTKLKQRILKAYAKDTSIGVSELAKETNVSPSYCALIVERYGDIIERVTSDEMDKYLDEISSGSRT</sequence>
<protein>
    <submittedName>
        <fullName evidence="1">Uncharacterized protein</fullName>
    </submittedName>
</protein>
<accession>A0A1H6W7K9</accession>
<dbReference type="EMBL" id="FNYR01000023">
    <property type="protein sequence ID" value="SEJ13021.1"/>
    <property type="molecule type" value="Genomic_DNA"/>
</dbReference>
<evidence type="ECO:0000313" key="2">
    <source>
        <dbReference type="Proteomes" id="UP000198888"/>
    </source>
</evidence>
<evidence type="ECO:0000313" key="1">
    <source>
        <dbReference type="EMBL" id="SEJ13021.1"/>
    </source>
</evidence>
<keyword evidence="2" id="KW-1185">Reference proteome</keyword>
<gene>
    <name evidence="1" type="ORF">SAMN05444271_12342</name>
</gene>
<name>A0A1H6W7K9_9EURY</name>
<reference evidence="1 2" key="1">
    <citation type="submission" date="2016-10" db="EMBL/GenBank/DDBJ databases">
        <authorList>
            <person name="de Groot N.N."/>
        </authorList>
    </citation>
    <scope>NUCLEOTIDE SEQUENCE [LARGE SCALE GENOMIC DNA]</scope>
    <source>
        <strain evidence="1 2">DSM 22187</strain>
    </source>
</reference>
<dbReference type="KEGG" id="hae:halTADL_0223"/>
<dbReference type="Proteomes" id="UP000198888">
    <property type="component" value="Unassembled WGS sequence"/>
</dbReference>
<organism evidence="1 2">
    <name type="scientific">Halohasta litchfieldiae</name>
    <dbReference type="NCBI Taxonomy" id="1073996"/>
    <lineage>
        <taxon>Archaea</taxon>
        <taxon>Methanobacteriati</taxon>
        <taxon>Methanobacteriota</taxon>
        <taxon>Stenosarchaea group</taxon>
        <taxon>Halobacteria</taxon>
        <taxon>Halobacteriales</taxon>
        <taxon>Haloferacaceae</taxon>
        <taxon>Halohasta</taxon>
    </lineage>
</organism>
<dbReference type="AlphaFoldDB" id="A0A1H6W7K9"/>
<proteinExistence type="predicted"/>
<accession>A0A2H4PY68</accession>